<dbReference type="Gene3D" id="1.20.1050.10">
    <property type="match status" value="1"/>
</dbReference>
<dbReference type="EMBL" id="CAVLEF010000081">
    <property type="protein sequence ID" value="CAK1550265.1"/>
    <property type="molecule type" value="Genomic_DNA"/>
</dbReference>
<dbReference type="Pfam" id="PF00043">
    <property type="entry name" value="GST_C"/>
    <property type="match status" value="1"/>
</dbReference>
<dbReference type="InterPro" id="IPR004045">
    <property type="entry name" value="Glutathione_S-Trfase_N"/>
</dbReference>
<dbReference type="FunFam" id="1.20.1050.10:FF:000007">
    <property type="entry name" value="Glutathione S-transferase 1-1"/>
    <property type="match status" value="1"/>
</dbReference>
<evidence type="ECO:0000259" key="3">
    <source>
        <dbReference type="PROSITE" id="PS50405"/>
    </source>
</evidence>
<proteinExistence type="inferred from homology"/>
<reference evidence="4 5" key="1">
    <citation type="submission" date="2023-11" db="EMBL/GenBank/DDBJ databases">
        <authorList>
            <person name="Okamura Y."/>
        </authorList>
    </citation>
    <scope>NUCLEOTIDE SEQUENCE [LARGE SCALE GENOMIC DNA]</scope>
</reference>
<dbReference type="SUPFAM" id="SSF47616">
    <property type="entry name" value="GST C-terminal domain-like"/>
    <property type="match status" value="1"/>
</dbReference>
<comment type="caution">
    <text evidence="4">The sequence shown here is derived from an EMBL/GenBank/DDBJ whole genome shotgun (WGS) entry which is preliminary data.</text>
</comment>
<dbReference type="SFLD" id="SFLDG00358">
    <property type="entry name" value="Main_(cytGST)"/>
    <property type="match status" value="1"/>
</dbReference>
<keyword evidence="5" id="KW-1185">Reference proteome</keyword>
<dbReference type="InterPro" id="IPR036282">
    <property type="entry name" value="Glutathione-S-Trfase_C_sf"/>
</dbReference>
<dbReference type="PROSITE" id="PS50404">
    <property type="entry name" value="GST_NTER"/>
    <property type="match status" value="1"/>
</dbReference>
<dbReference type="SFLD" id="SFLDS00019">
    <property type="entry name" value="Glutathione_Transferase_(cytos"/>
    <property type="match status" value="1"/>
</dbReference>
<dbReference type="CDD" id="cd03177">
    <property type="entry name" value="GST_C_Delta_Epsilon"/>
    <property type="match status" value="1"/>
</dbReference>
<dbReference type="InterPro" id="IPR036249">
    <property type="entry name" value="Thioredoxin-like_sf"/>
</dbReference>
<organism evidence="4 5">
    <name type="scientific">Leptosia nina</name>
    <dbReference type="NCBI Taxonomy" id="320188"/>
    <lineage>
        <taxon>Eukaryota</taxon>
        <taxon>Metazoa</taxon>
        <taxon>Ecdysozoa</taxon>
        <taxon>Arthropoda</taxon>
        <taxon>Hexapoda</taxon>
        <taxon>Insecta</taxon>
        <taxon>Pterygota</taxon>
        <taxon>Neoptera</taxon>
        <taxon>Endopterygota</taxon>
        <taxon>Lepidoptera</taxon>
        <taxon>Glossata</taxon>
        <taxon>Ditrysia</taxon>
        <taxon>Papilionoidea</taxon>
        <taxon>Pieridae</taxon>
        <taxon>Pierinae</taxon>
        <taxon>Leptosia</taxon>
    </lineage>
</organism>
<evidence type="ECO:0000259" key="2">
    <source>
        <dbReference type="PROSITE" id="PS50404"/>
    </source>
</evidence>
<dbReference type="PROSITE" id="PS50405">
    <property type="entry name" value="GST_CTER"/>
    <property type="match status" value="1"/>
</dbReference>
<dbReference type="PANTHER" id="PTHR43969">
    <property type="entry name" value="GLUTATHIONE S TRANSFERASE D10, ISOFORM A-RELATED"/>
    <property type="match status" value="1"/>
</dbReference>
<comment type="similarity">
    <text evidence="1">Belongs to the GST superfamily.</text>
</comment>
<protein>
    <submittedName>
        <fullName evidence="4">Uncharacterized protein</fullName>
    </submittedName>
</protein>
<dbReference type="AlphaFoldDB" id="A0AAV1JLS3"/>
<dbReference type="Gene3D" id="3.40.30.10">
    <property type="entry name" value="Glutaredoxin"/>
    <property type="match status" value="1"/>
</dbReference>
<evidence type="ECO:0000256" key="1">
    <source>
        <dbReference type="RuleBase" id="RU003494"/>
    </source>
</evidence>
<dbReference type="PANTHER" id="PTHR43969:SF8">
    <property type="entry name" value="GLUTATHIONE S TRANSFERASE E13, ISOFORM A-RELATED"/>
    <property type="match status" value="1"/>
</dbReference>
<dbReference type="Proteomes" id="UP001497472">
    <property type="component" value="Unassembled WGS sequence"/>
</dbReference>
<dbReference type="InterPro" id="IPR010987">
    <property type="entry name" value="Glutathione-S-Trfase_C-like"/>
</dbReference>
<evidence type="ECO:0000313" key="4">
    <source>
        <dbReference type="EMBL" id="CAK1550265.1"/>
    </source>
</evidence>
<accession>A0AAV1JLS3</accession>
<feature type="domain" description="GST N-terminal" evidence="2">
    <location>
        <begin position="13"/>
        <end position="94"/>
    </location>
</feature>
<name>A0AAV1JLS3_9NEOP</name>
<dbReference type="InterPro" id="IPR040079">
    <property type="entry name" value="Glutathione_S-Trfase"/>
</dbReference>
<dbReference type="Pfam" id="PF02798">
    <property type="entry name" value="GST_N"/>
    <property type="match status" value="1"/>
</dbReference>
<dbReference type="GO" id="GO:0006749">
    <property type="term" value="P:glutathione metabolic process"/>
    <property type="evidence" value="ECO:0007669"/>
    <property type="project" value="TreeGrafter"/>
</dbReference>
<dbReference type="SUPFAM" id="SSF52833">
    <property type="entry name" value="Thioredoxin-like"/>
    <property type="match status" value="1"/>
</dbReference>
<evidence type="ECO:0000313" key="5">
    <source>
        <dbReference type="Proteomes" id="UP001497472"/>
    </source>
</evidence>
<dbReference type="InterPro" id="IPR004046">
    <property type="entry name" value="GST_C"/>
</dbReference>
<feature type="domain" description="GST C-terminal" evidence="3">
    <location>
        <begin position="100"/>
        <end position="226"/>
    </location>
</feature>
<dbReference type="GO" id="GO:0004364">
    <property type="term" value="F:glutathione transferase activity"/>
    <property type="evidence" value="ECO:0007669"/>
    <property type="project" value="TreeGrafter"/>
</dbReference>
<gene>
    <name evidence="4" type="ORF">LNINA_LOCUS9500</name>
</gene>
<sequence>MGKVGSKPMATLKHCTLWKADRSPSCRAVMMGLDAMNISITEVDVDIDKAEHRAQDIVAMNPFQTLPIFKDRELILTDSHSINTYLAARYHNCNKLLPRDPGGRAVVDQLLLYNCGVLQPRYRAAADPILYENCRFVLPDQIYEIESSYSDLDGILSGRPWLTGSLMTLADISIAATVSTMNILVPVDKKKFPNLIRWMYTMSEESFYSTANDKGLEEFARRIGKFLNVETSSKICYEFVK</sequence>